<dbReference type="HOGENOM" id="CLU_048353_3_3_4"/>
<evidence type="ECO:0000259" key="1">
    <source>
        <dbReference type="Pfam" id="PF12146"/>
    </source>
</evidence>
<dbReference type="PANTHER" id="PTHR12277">
    <property type="entry name" value="ALPHA/BETA HYDROLASE DOMAIN-CONTAINING PROTEIN"/>
    <property type="match status" value="1"/>
</dbReference>
<protein>
    <submittedName>
        <fullName evidence="2">Peptidase S15</fullName>
    </submittedName>
</protein>
<evidence type="ECO:0000313" key="3">
    <source>
        <dbReference type="Proteomes" id="UP000002743"/>
    </source>
</evidence>
<sequence>MKTIPIQIPASSGISLAARLDLPDDTYRATVLFAHCFTCGKDVLAASRISRGLVAQGFAVLRFDFAGIGASEGEFADTNFSSNIQDVADAAEWLRAHYKAPDLVIGHSLGGTAVLAASSRLPEARGYVTVGSPSDPRHMLELIGAPSLQVIEREGAADVNLEGRVFHIRKQFLNDVQAQQVLQQVGRLHKPLLIMHAPGDRTVPISHATALFQAAAHPKSFISLGEADHLVTNKVDAEFIAEMISAWSKRYIEGAL</sequence>
<organism evidence="2 3">
    <name type="scientific">Methylovorus glucosotrophus (strain SIP3-4)</name>
    <dbReference type="NCBI Taxonomy" id="582744"/>
    <lineage>
        <taxon>Bacteria</taxon>
        <taxon>Pseudomonadati</taxon>
        <taxon>Pseudomonadota</taxon>
        <taxon>Betaproteobacteria</taxon>
        <taxon>Nitrosomonadales</taxon>
        <taxon>Methylophilaceae</taxon>
        <taxon>Methylovorus</taxon>
    </lineage>
</organism>
<proteinExistence type="predicted"/>
<dbReference type="EMBL" id="CP001674">
    <property type="protein sequence ID" value="ACT51883.1"/>
    <property type="molecule type" value="Genomic_DNA"/>
</dbReference>
<dbReference type="STRING" id="582744.Msip34_2646"/>
<dbReference type="Gene3D" id="3.40.50.1820">
    <property type="entry name" value="alpha/beta hydrolase"/>
    <property type="match status" value="1"/>
</dbReference>
<dbReference type="RefSeq" id="WP_015831111.1">
    <property type="nucleotide sequence ID" value="NC_012969.1"/>
</dbReference>
<keyword evidence="3" id="KW-1185">Reference proteome</keyword>
<dbReference type="eggNOG" id="COG1073">
    <property type="taxonomic scope" value="Bacteria"/>
</dbReference>
<reference evidence="2 3" key="2">
    <citation type="journal article" date="2011" name="J. Bacteriol.">
        <title>Genomes of three methylotrophs from a single niche uncover genetic and metabolic divergence of Methylophilaceae.</title>
        <authorList>
            <person name="Lapidus A."/>
            <person name="Clum A."/>
            <person name="Labutti K."/>
            <person name="Kaluzhnaya M.G."/>
            <person name="Lim S."/>
            <person name="Beck D.A."/>
            <person name="Glavina Del Rio T."/>
            <person name="Nolan M."/>
            <person name="Mavromatis K."/>
            <person name="Huntemann M."/>
            <person name="Lucas S."/>
            <person name="Lidstrom M.E."/>
            <person name="Ivanova N."/>
            <person name="Chistoserdova L."/>
        </authorList>
    </citation>
    <scope>NUCLEOTIDE SEQUENCE [LARGE SCALE GENOMIC DNA]</scope>
    <source>
        <strain evidence="2 3">SIP3-4</strain>
    </source>
</reference>
<dbReference type="Proteomes" id="UP000002743">
    <property type="component" value="Chromosome"/>
</dbReference>
<evidence type="ECO:0000313" key="2">
    <source>
        <dbReference type="EMBL" id="ACT51883.1"/>
    </source>
</evidence>
<reference evidence="3" key="1">
    <citation type="submission" date="2009-07" db="EMBL/GenBank/DDBJ databases">
        <title>Complete sequence of chromosome of Methylovorus sp. SIP3-4.</title>
        <authorList>
            <person name="Lucas S."/>
            <person name="Copeland A."/>
            <person name="Lapidus A."/>
            <person name="Glavina del Rio T."/>
            <person name="Tice H."/>
            <person name="Bruce D."/>
            <person name="Goodwin L."/>
            <person name="Pitluck S."/>
            <person name="Clum A."/>
            <person name="Larimer F."/>
            <person name="Land M."/>
            <person name="Hauser L."/>
            <person name="Kyrpides N."/>
            <person name="Mikhailova N."/>
            <person name="Kayluzhnaya M."/>
            <person name="Chistoserdova L."/>
        </authorList>
    </citation>
    <scope>NUCLEOTIDE SEQUENCE [LARGE SCALE GENOMIC DNA]</scope>
    <source>
        <strain evidence="3">SIP3-4</strain>
    </source>
</reference>
<feature type="domain" description="Serine aminopeptidase S33" evidence="1">
    <location>
        <begin position="28"/>
        <end position="139"/>
    </location>
</feature>
<dbReference type="Pfam" id="PF12146">
    <property type="entry name" value="Hydrolase_4"/>
    <property type="match status" value="1"/>
</dbReference>
<dbReference type="InterPro" id="IPR029058">
    <property type="entry name" value="AB_hydrolase_fold"/>
</dbReference>
<dbReference type="KEGG" id="mei:Msip34_2646"/>
<accession>C6XBB3</accession>
<dbReference type="AlphaFoldDB" id="C6XBB3"/>
<dbReference type="InterPro" id="IPR022742">
    <property type="entry name" value="Hydrolase_4"/>
</dbReference>
<dbReference type="SUPFAM" id="SSF53474">
    <property type="entry name" value="alpha/beta-Hydrolases"/>
    <property type="match status" value="1"/>
</dbReference>
<name>C6XBB3_METGS</name>
<gene>
    <name evidence="2" type="ordered locus">Msip34_2646</name>
</gene>